<gene>
    <name evidence="1" type="ORF">OQ273_05410</name>
</gene>
<keyword evidence="2" id="KW-1185">Reference proteome</keyword>
<dbReference type="PROSITE" id="PS51257">
    <property type="entry name" value="PROKAR_LIPOPROTEIN"/>
    <property type="match status" value="1"/>
</dbReference>
<dbReference type="EMBL" id="JAPJZI010000001">
    <property type="protein sequence ID" value="MDA5398008.1"/>
    <property type="molecule type" value="Genomic_DNA"/>
</dbReference>
<sequence>MNILKIACGFALIGLGGCTATIPSDAEIKEANQFLAQNAWGGANAGARRTSSNTSSSKKIVVRNESHEAIAGVPLQVGVRWAIRDDCSTRTFNVRVIQQPRFGEAYVRPVNFTVPTTALNRGQEATMRRCAGTPTIGQAIFYRAPEGKGNYIDNFAIETSTGLRFNYRIRVIKPVG</sequence>
<name>A0A9X3UF44_9HYPH</name>
<dbReference type="RefSeq" id="WP_267989451.1">
    <property type="nucleotide sequence ID" value="NZ_JAPJZI010000001.1"/>
</dbReference>
<evidence type="ECO:0000313" key="2">
    <source>
        <dbReference type="Proteomes" id="UP001151234"/>
    </source>
</evidence>
<comment type="caution">
    <text evidence="1">The sequence shown here is derived from an EMBL/GenBank/DDBJ whole genome shotgun (WGS) entry which is preliminary data.</text>
</comment>
<dbReference type="Proteomes" id="UP001151234">
    <property type="component" value="Unassembled WGS sequence"/>
</dbReference>
<organism evidence="1 2">
    <name type="scientific">Hoeflea prorocentri</name>
    <dbReference type="NCBI Taxonomy" id="1922333"/>
    <lineage>
        <taxon>Bacteria</taxon>
        <taxon>Pseudomonadati</taxon>
        <taxon>Pseudomonadota</taxon>
        <taxon>Alphaproteobacteria</taxon>
        <taxon>Hyphomicrobiales</taxon>
        <taxon>Rhizobiaceae</taxon>
        <taxon>Hoeflea</taxon>
    </lineage>
</organism>
<proteinExistence type="predicted"/>
<accession>A0A9X3UF44</accession>
<evidence type="ECO:0000313" key="1">
    <source>
        <dbReference type="EMBL" id="MDA5398008.1"/>
    </source>
</evidence>
<evidence type="ECO:0008006" key="3">
    <source>
        <dbReference type="Google" id="ProtNLM"/>
    </source>
</evidence>
<reference evidence="1" key="1">
    <citation type="submission" date="2022-11" db="EMBL/GenBank/DDBJ databases">
        <title>Draft genome sequence of Hoeflea poritis E7-10 and Hoeflea prorocentri PM5-8, separated from scleractinian coral Porites lutea and marine dinoflagellate.</title>
        <authorList>
            <person name="Zhang G."/>
            <person name="Wei Q."/>
            <person name="Cai L."/>
        </authorList>
    </citation>
    <scope>NUCLEOTIDE SEQUENCE</scope>
    <source>
        <strain evidence="1">PM5-8</strain>
    </source>
</reference>
<dbReference type="AlphaFoldDB" id="A0A9X3UF44"/>
<protein>
    <recommendedName>
        <fullName evidence="3">Lipoprotein</fullName>
    </recommendedName>
</protein>